<dbReference type="EMBL" id="JAMKFB020000019">
    <property type="protein sequence ID" value="KAL0167004.1"/>
    <property type="molecule type" value="Genomic_DNA"/>
</dbReference>
<reference evidence="1 2" key="1">
    <citation type="submission" date="2024-05" db="EMBL/GenBank/DDBJ databases">
        <title>Genome sequencing and assembly of Indian major carp, Cirrhinus mrigala (Hamilton, 1822).</title>
        <authorList>
            <person name="Mohindra V."/>
            <person name="Chowdhury L.M."/>
            <person name="Lal K."/>
            <person name="Jena J.K."/>
        </authorList>
    </citation>
    <scope>NUCLEOTIDE SEQUENCE [LARGE SCALE GENOMIC DNA]</scope>
    <source>
        <strain evidence="1">CM1030</strain>
        <tissue evidence="1">Blood</tissue>
    </source>
</reference>
<sequence length="66" mass="7826">DVDPAYSEADHTPTETDYYYTVEEEASPQPESDLNGYEETINQVTHTHRYLRDMESLNYSKSIHWR</sequence>
<organism evidence="1 2">
    <name type="scientific">Cirrhinus mrigala</name>
    <name type="common">Mrigala</name>
    <dbReference type="NCBI Taxonomy" id="683832"/>
    <lineage>
        <taxon>Eukaryota</taxon>
        <taxon>Metazoa</taxon>
        <taxon>Chordata</taxon>
        <taxon>Craniata</taxon>
        <taxon>Vertebrata</taxon>
        <taxon>Euteleostomi</taxon>
        <taxon>Actinopterygii</taxon>
        <taxon>Neopterygii</taxon>
        <taxon>Teleostei</taxon>
        <taxon>Ostariophysi</taxon>
        <taxon>Cypriniformes</taxon>
        <taxon>Cyprinidae</taxon>
        <taxon>Labeoninae</taxon>
        <taxon>Labeonini</taxon>
        <taxon>Cirrhinus</taxon>
    </lineage>
</organism>
<evidence type="ECO:0000313" key="2">
    <source>
        <dbReference type="Proteomes" id="UP001529510"/>
    </source>
</evidence>
<evidence type="ECO:0000313" key="1">
    <source>
        <dbReference type="EMBL" id="KAL0167004.1"/>
    </source>
</evidence>
<dbReference type="Proteomes" id="UP001529510">
    <property type="component" value="Unassembled WGS sequence"/>
</dbReference>
<accession>A0ABD0NZ00</accession>
<protein>
    <submittedName>
        <fullName evidence="1">Uncharacterized protein</fullName>
    </submittedName>
</protein>
<feature type="non-terminal residue" evidence="1">
    <location>
        <position position="1"/>
    </location>
</feature>
<gene>
    <name evidence="1" type="ORF">M9458_038848</name>
</gene>
<comment type="caution">
    <text evidence="1">The sequence shown here is derived from an EMBL/GenBank/DDBJ whole genome shotgun (WGS) entry which is preliminary data.</text>
</comment>
<keyword evidence="2" id="KW-1185">Reference proteome</keyword>
<name>A0ABD0NZ00_CIRMR</name>
<proteinExistence type="predicted"/>
<dbReference type="AlphaFoldDB" id="A0ABD0NZ00"/>